<dbReference type="Gene3D" id="1.25.40.10">
    <property type="entry name" value="Tetratricopeptide repeat domain"/>
    <property type="match status" value="1"/>
</dbReference>
<evidence type="ECO:0000256" key="1">
    <source>
        <dbReference type="SAM" id="Phobius"/>
    </source>
</evidence>
<feature type="transmembrane region" description="Helical" evidence="1">
    <location>
        <begin position="273"/>
        <end position="290"/>
    </location>
</feature>
<keyword evidence="1" id="KW-0472">Membrane</keyword>
<evidence type="ECO:0008006" key="4">
    <source>
        <dbReference type="Google" id="ProtNLM"/>
    </source>
</evidence>
<dbReference type="InterPro" id="IPR011990">
    <property type="entry name" value="TPR-like_helical_dom_sf"/>
</dbReference>
<dbReference type="InParanoid" id="A0A152A8F6"/>
<dbReference type="SUPFAM" id="SSF48452">
    <property type="entry name" value="TPR-like"/>
    <property type="match status" value="1"/>
</dbReference>
<protein>
    <recommendedName>
        <fullName evidence="4">Tetratricopeptide repeat protein</fullName>
    </recommendedName>
</protein>
<dbReference type="AlphaFoldDB" id="A0A152A8F6"/>
<accession>A0A152A8F6</accession>
<sequence>MNLEVESPNGSEIDMHRNRHVLQYLDSDILFSLDPEIIGMTYQFCAEVYCSFHKSHLKSIELSKKAITWFMVGAKQQELLAKCLYFIGTMYWEYANTLNDKNGKKKEEMVLQSNIYIKQVLKMHYSLKLEEEIPMIIRFIISNYLYLEQYQELVDFVEPLLKPTPRGYIMKFDDMDNLVQVGLAFMLLGNQTKATEYLDRVLNCQYNISPIHLIKAHYILGDKTKAQEILSKTLESFNENQQTEILESYVIFTKEIEIYKNSQKEKVLKSNSLYIPIYCSIVIILGIYIYKFKK</sequence>
<gene>
    <name evidence="2" type="ORF">DLAC_01338</name>
</gene>
<keyword evidence="1" id="KW-1133">Transmembrane helix</keyword>
<comment type="caution">
    <text evidence="2">The sequence shown here is derived from an EMBL/GenBank/DDBJ whole genome shotgun (WGS) entry which is preliminary data.</text>
</comment>
<proteinExistence type="predicted"/>
<organism evidence="2 3">
    <name type="scientific">Tieghemostelium lacteum</name>
    <name type="common">Slime mold</name>
    <name type="synonym">Dictyostelium lacteum</name>
    <dbReference type="NCBI Taxonomy" id="361077"/>
    <lineage>
        <taxon>Eukaryota</taxon>
        <taxon>Amoebozoa</taxon>
        <taxon>Evosea</taxon>
        <taxon>Eumycetozoa</taxon>
        <taxon>Dictyostelia</taxon>
        <taxon>Dictyosteliales</taxon>
        <taxon>Raperosteliaceae</taxon>
        <taxon>Tieghemostelium</taxon>
    </lineage>
</organism>
<reference evidence="2 3" key="1">
    <citation type="submission" date="2015-12" db="EMBL/GenBank/DDBJ databases">
        <title>Dictyostelia acquired genes for synthesis and detection of signals that induce cell-type specialization by lateral gene transfer from prokaryotes.</title>
        <authorList>
            <person name="Gloeckner G."/>
            <person name="Schaap P."/>
        </authorList>
    </citation>
    <scope>NUCLEOTIDE SEQUENCE [LARGE SCALE GENOMIC DNA]</scope>
    <source>
        <strain evidence="2 3">TK</strain>
    </source>
</reference>
<keyword evidence="3" id="KW-1185">Reference proteome</keyword>
<name>A0A152A8F6_TIELA</name>
<evidence type="ECO:0000313" key="3">
    <source>
        <dbReference type="Proteomes" id="UP000076078"/>
    </source>
</evidence>
<keyword evidence="1" id="KW-0812">Transmembrane</keyword>
<evidence type="ECO:0000313" key="2">
    <source>
        <dbReference type="EMBL" id="KYR02494.1"/>
    </source>
</evidence>
<dbReference type="EMBL" id="LODT01000004">
    <property type="protein sequence ID" value="KYR02494.1"/>
    <property type="molecule type" value="Genomic_DNA"/>
</dbReference>
<dbReference type="Proteomes" id="UP000076078">
    <property type="component" value="Unassembled WGS sequence"/>
</dbReference>